<dbReference type="Proteomes" id="UP000237647">
    <property type="component" value="Unassembled WGS sequence"/>
</dbReference>
<dbReference type="OrthoDB" id="288285at2"/>
<dbReference type="AlphaFoldDB" id="A0A2T0V1A5"/>
<evidence type="ECO:0000313" key="1">
    <source>
        <dbReference type="EMBL" id="PRY63946.1"/>
    </source>
</evidence>
<organism evidence="1 2">
    <name type="scientific">Vreelandella songnenensis</name>
    <dbReference type="NCBI Taxonomy" id="1176243"/>
    <lineage>
        <taxon>Bacteria</taxon>
        <taxon>Pseudomonadati</taxon>
        <taxon>Pseudomonadota</taxon>
        <taxon>Gammaproteobacteria</taxon>
        <taxon>Oceanospirillales</taxon>
        <taxon>Halomonadaceae</taxon>
        <taxon>Vreelandella</taxon>
    </lineage>
</organism>
<proteinExistence type="predicted"/>
<keyword evidence="2" id="KW-1185">Reference proteome</keyword>
<comment type="caution">
    <text evidence="1">The sequence shown here is derived from an EMBL/GenBank/DDBJ whole genome shotgun (WGS) entry which is preliminary data.</text>
</comment>
<dbReference type="EMBL" id="PVTK01000007">
    <property type="protein sequence ID" value="PRY63946.1"/>
    <property type="molecule type" value="Genomic_DNA"/>
</dbReference>
<gene>
    <name evidence="1" type="ORF">B0H98_10791</name>
</gene>
<dbReference type="Pfam" id="PF13289">
    <property type="entry name" value="SIR2_2"/>
    <property type="match status" value="1"/>
</dbReference>
<dbReference type="SUPFAM" id="SSF52467">
    <property type="entry name" value="DHS-like NAD/FAD-binding domain"/>
    <property type="match status" value="1"/>
</dbReference>
<reference evidence="1 2" key="1">
    <citation type="submission" date="2018-03" db="EMBL/GenBank/DDBJ databases">
        <title>Genomic Encyclopedia of Type Strains, Phase III (KMG-III): the genomes of soil and plant-associated and newly described type strains.</title>
        <authorList>
            <person name="Whitman W."/>
        </authorList>
    </citation>
    <scope>NUCLEOTIDE SEQUENCE [LARGE SCALE GENOMIC DNA]</scope>
    <source>
        <strain evidence="1 2">CGMCC 1.12152</strain>
    </source>
</reference>
<name>A0A2T0V1A5_9GAMM</name>
<accession>A0A2T0V1A5</accession>
<dbReference type="InterPro" id="IPR029035">
    <property type="entry name" value="DHS-like_NAD/FAD-binding_dom"/>
</dbReference>
<sequence>MKASQLFENNGELFHKVRTEMDLIRHIRTREGGMSNYNLLMGAGCSVTSGIRTANNLIDEWTLELYERYNNVKADIVESRSYLEREHASWYSSANPYSSLFEKKFDLPSQRRRFVEYEVDEKLPSIGYSYLISMVKEHYFSNIFTTNFDDLINEAFYQFSSVRPIHCAHDSSIHSISITSKRPKIIKLHGDYLFDDIKSTLKETESLEQNTKEKLVEFCKEYGLVVVGYSGNDRSIMDTLEFLIKQDNYLKNGIYWCLRKDDEISHTLRNLLWKDKVYPVLIDGFDEFFANCYHSIVGKNLDLRPNNKESKLQKTIQNIISDEFLLSKNTFIEQDVNTLKNESSKQDISEFLSNMEKDDDNYSDIGITDLRNLLEIDSVRDEKGVHAAYELCENYFKNLVNDDARTRYISKLVSLANLNNDKYTATKWADQLIDIDSNNVAYYLLKANCFDNIKEKRDFLEERANYFEFNYELYNRAAEVGYELFNNKEKNVKRDEAVLNDISIWIDKSLALEPSLSNDAWSLKLDLLYARRELKTFDHHGSKKDVNDIEGQISELYMHLEKLNKMHIRTLDLLTGKIYKKFDEENALKQLDLLDLASSKSVERKKQRIVFLKNRIFNILNEKDVSEDLQRRVKEFYIQDFGKKISPYVLLCKAEYMYGVMGDEQKAKECVVSALNNKNADIYLEKALTLVAAFLPELYEDIEVIANKSFGIIDDSAYYRLQHELAVFNEDYERAIVSIDKAYKSGLSFETYLTAKSFCHIKFGYFDDCLVLFKKYRENISQVEHEAFFLNGYFAAKKLGDQIYRDIDIRNVYNKTKDKGVEICARYMLGETTKASQIANKEIARNKLNYYRFLRWPILEGIELEK</sequence>
<evidence type="ECO:0000313" key="2">
    <source>
        <dbReference type="Proteomes" id="UP000237647"/>
    </source>
</evidence>
<protein>
    <submittedName>
        <fullName evidence="1">SIR2-like protein</fullName>
    </submittedName>
</protein>
<dbReference type="RefSeq" id="WP_106375354.1">
    <property type="nucleotide sequence ID" value="NZ_PVTK01000007.1"/>
</dbReference>
<dbReference type="Gene3D" id="3.40.50.1220">
    <property type="entry name" value="TPP-binding domain"/>
    <property type="match status" value="1"/>
</dbReference>